<dbReference type="AlphaFoldDB" id="X1BXY7"/>
<comment type="caution">
    <text evidence="1">The sequence shown here is derived from an EMBL/GenBank/DDBJ whole genome shotgun (WGS) entry which is preliminary data.</text>
</comment>
<proteinExistence type="predicted"/>
<sequence length="69" mass="7994">MNWYKKAQEFKFEVGRTLTYNYPKAPYKGTCAIQKVNPDGTLDVLDYSGRVMRGLSPYFGSDPMFKEML</sequence>
<dbReference type="EMBL" id="BART01024045">
    <property type="protein sequence ID" value="GAG99895.1"/>
    <property type="molecule type" value="Genomic_DNA"/>
</dbReference>
<name>X1BXY7_9ZZZZ</name>
<gene>
    <name evidence="1" type="ORF">S01H4_43558</name>
</gene>
<organism evidence="1">
    <name type="scientific">marine sediment metagenome</name>
    <dbReference type="NCBI Taxonomy" id="412755"/>
    <lineage>
        <taxon>unclassified sequences</taxon>
        <taxon>metagenomes</taxon>
        <taxon>ecological metagenomes</taxon>
    </lineage>
</organism>
<evidence type="ECO:0000313" key="1">
    <source>
        <dbReference type="EMBL" id="GAG99895.1"/>
    </source>
</evidence>
<accession>X1BXY7</accession>
<reference evidence="1" key="1">
    <citation type="journal article" date="2014" name="Front. Microbiol.">
        <title>High frequency of phylogenetically diverse reductive dehalogenase-homologous genes in deep subseafloor sedimentary metagenomes.</title>
        <authorList>
            <person name="Kawai M."/>
            <person name="Futagami T."/>
            <person name="Toyoda A."/>
            <person name="Takaki Y."/>
            <person name="Nishi S."/>
            <person name="Hori S."/>
            <person name="Arai W."/>
            <person name="Tsubouchi T."/>
            <person name="Morono Y."/>
            <person name="Uchiyama I."/>
            <person name="Ito T."/>
            <person name="Fujiyama A."/>
            <person name="Inagaki F."/>
            <person name="Takami H."/>
        </authorList>
    </citation>
    <scope>NUCLEOTIDE SEQUENCE</scope>
    <source>
        <strain evidence="1">Expedition CK06-06</strain>
    </source>
</reference>
<protein>
    <submittedName>
        <fullName evidence="1">Uncharacterized protein</fullName>
    </submittedName>
</protein>